<dbReference type="EMBL" id="BASZ01000001">
    <property type="protein sequence ID" value="GAD47628.1"/>
    <property type="molecule type" value="Genomic_DNA"/>
</dbReference>
<dbReference type="eggNOG" id="COG0726">
    <property type="taxonomic scope" value="Bacteria"/>
</dbReference>
<reference evidence="1 2" key="1">
    <citation type="submission" date="2013-09" db="EMBL/GenBank/DDBJ databases">
        <title>Whole genome shotgun sequence of Novosphingobium tardaugens NBRC 16725.</title>
        <authorList>
            <person name="Isaki S."/>
            <person name="Hosoyama A."/>
            <person name="Tsuchikane K."/>
            <person name="Katsumata H."/>
            <person name="Ando Y."/>
            <person name="Yamazaki S."/>
            <person name="Fujita N."/>
        </authorList>
    </citation>
    <scope>NUCLEOTIDE SEQUENCE [LARGE SCALE GENOMIC DNA]</scope>
    <source>
        <strain evidence="1 2">NBRC 16725</strain>
    </source>
</reference>
<evidence type="ECO:0000313" key="1">
    <source>
        <dbReference type="EMBL" id="GAD47628.1"/>
    </source>
</evidence>
<sequence>MRSITDLPNPSAAAHFAARFAPRFLLTVDTEEEFDWNAPFQRDGHSLKHLPALKVFQAFCEDQGVVPVYLIDYPIATSPLASTILREAVQAGRAEVGVQLHPWVNPPFDEEISNFNSFAGNLPEGIEREKFRVLHDRIVENIGVKPRIYRAGRYGLGPNSAALLKDMGMTIDSSVRSRFDYSASGGRNYRDHPLHPYWIDKAQGLLELPLTTVFAGPLRRLGDWLYPALWRIPALRGALAHLRLLDRIPLTPEGVTATEAVKGIDMALNDGLPILVLSFHSPSLHPGHTPYVRDQADLDRLYDWWRTVLAHLKHRGVEPTTVGEIMGAVERPA</sequence>
<evidence type="ECO:0008006" key="3">
    <source>
        <dbReference type="Google" id="ProtNLM"/>
    </source>
</evidence>
<dbReference type="GO" id="GO:0005975">
    <property type="term" value="P:carbohydrate metabolic process"/>
    <property type="evidence" value="ECO:0007669"/>
    <property type="project" value="InterPro"/>
</dbReference>
<proteinExistence type="predicted"/>
<dbReference type="CDD" id="cd10935">
    <property type="entry name" value="CE4_WalW"/>
    <property type="match status" value="1"/>
</dbReference>
<dbReference type="AlphaFoldDB" id="U2ZYM3"/>
<dbReference type="InterPro" id="IPR011330">
    <property type="entry name" value="Glyco_hydro/deAcase_b/a-brl"/>
</dbReference>
<dbReference type="SUPFAM" id="SSF88713">
    <property type="entry name" value="Glycoside hydrolase/deacetylase"/>
    <property type="match status" value="1"/>
</dbReference>
<accession>U2ZYM3</accession>
<comment type="caution">
    <text evidence="1">The sequence shown here is derived from an EMBL/GenBank/DDBJ whole genome shotgun (WGS) entry which is preliminary data.</text>
</comment>
<name>U2ZYM3_9SPHN</name>
<dbReference type="OrthoDB" id="9771584at2"/>
<gene>
    <name evidence="1" type="ORF">NT2_01_03990</name>
</gene>
<dbReference type="KEGG" id="ntd:EGO55_15145"/>
<dbReference type="RefSeq" id="WP_021688535.1">
    <property type="nucleotide sequence ID" value="NZ_BASZ01000001.1"/>
</dbReference>
<keyword evidence="2" id="KW-1185">Reference proteome</keyword>
<dbReference type="Gene3D" id="3.20.20.370">
    <property type="entry name" value="Glycoside hydrolase/deacetylase"/>
    <property type="match status" value="1"/>
</dbReference>
<dbReference type="Proteomes" id="UP000016568">
    <property type="component" value="Unassembled WGS sequence"/>
</dbReference>
<evidence type="ECO:0000313" key="2">
    <source>
        <dbReference type="Proteomes" id="UP000016568"/>
    </source>
</evidence>
<organism evidence="1 2">
    <name type="scientific">Caenibius tardaugens NBRC 16725</name>
    <dbReference type="NCBI Taxonomy" id="1219035"/>
    <lineage>
        <taxon>Bacteria</taxon>
        <taxon>Pseudomonadati</taxon>
        <taxon>Pseudomonadota</taxon>
        <taxon>Alphaproteobacteria</taxon>
        <taxon>Sphingomonadales</taxon>
        <taxon>Erythrobacteraceae</taxon>
        <taxon>Caenibius</taxon>
    </lineage>
</organism>
<protein>
    <recommendedName>
        <fullName evidence="3">WalW protein</fullName>
    </recommendedName>
</protein>